<organism evidence="2 3">
    <name type="scientific">Sandarakinorhabdus glacialis</name>
    <dbReference type="NCBI Taxonomy" id="1614636"/>
    <lineage>
        <taxon>Bacteria</taxon>
        <taxon>Pseudomonadati</taxon>
        <taxon>Pseudomonadota</taxon>
        <taxon>Alphaproteobacteria</taxon>
        <taxon>Sphingomonadales</taxon>
        <taxon>Sphingosinicellaceae</taxon>
        <taxon>Sandarakinorhabdus</taxon>
    </lineage>
</organism>
<keyword evidence="3" id="KW-1185">Reference proteome</keyword>
<feature type="chain" id="PRO_5037940183" description="Preprotein translocase subunit YajC" evidence="1">
    <location>
        <begin position="21"/>
        <end position="179"/>
    </location>
</feature>
<protein>
    <recommendedName>
        <fullName evidence="4">Preprotein translocase subunit YajC</fullName>
    </recommendedName>
</protein>
<evidence type="ECO:0008006" key="4">
    <source>
        <dbReference type="Google" id="ProtNLM"/>
    </source>
</evidence>
<reference evidence="2" key="1">
    <citation type="journal article" date="2014" name="Int. J. Syst. Evol. Microbiol.">
        <title>Complete genome sequence of Corynebacterium casei LMG S-19264T (=DSM 44701T), isolated from a smear-ripened cheese.</title>
        <authorList>
            <consortium name="US DOE Joint Genome Institute (JGI-PGF)"/>
            <person name="Walter F."/>
            <person name="Albersmeier A."/>
            <person name="Kalinowski J."/>
            <person name="Ruckert C."/>
        </authorList>
    </citation>
    <scope>NUCLEOTIDE SEQUENCE</scope>
    <source>
        <strain evidence="2">CGMCC 1.15519</strain>
    </source>
</reference>
<gene>
    <name evidence="2" type="ORF">GCM10011529_23460</name>
</gene>
<comment type="caution">
    <text evidence="2">The sequence shown here is derived from an EMBL/GenBank/DDBJ whole genome shotgun (WGS) entry which is preliminary data.</text>
</comment>
<name>A0A917EB23_9SPHN</name>
<dbReference type="RefSeq" id="WP_188763154.1">
    <property type="nucleotide sequence ID" value="NZ_BMJM01000008.1"/>
</dbReference>
<dbReference type="EMBL" id="BMJM01000008">
    <property type="protein sequence ID" value="GGE16373.1"/>
    <property type="molecule type" value="Genomic_DNA"/>
</dbReference>
<dbReference type="Proteomes" id="UP000635071">
    <property type="component" value="Unassembled WGS sequence"/>
</dbReference>
<sequence length="179" mass="17170">MRSYTTIGIVLALSAGTASFAQTAAAPAASASAQLSAGAPIFDTAGTQIATVDSINGDNVVVSTGTNKIAIPKASFGVGEKGAVIAATKEQLDGAAGQAATAAKQALLSKMTPGAEVRGTGGATLGKVKAVEGDIVLVETPKGEVRVPSAGFSAGPAGLVLGMSAADFEAAVAAATPAV</sequence>
<accession>A0A917EB23</accession>
<feature type="signal peptide" evidence="1">
    <location>
        <begin position="1"/>
        <end position="20"/>
    </location>
</feature>
<evidence type="ECO:0000256" key="1">
    <source>
        <dbReference type="SAM" id="SignalP"/>
    </source>
</evidence>
<keyword evidence="1" id="KW-0732">Signal</keyword>
<dbReference type="AlphaFoldDB" id="A0A917EB23"/>
<evidence type="ECO:0000313" key="3">
    <source>
        <dbReference type="Proteomes" id="UP000635071"/>
    </source>
</evidence>
<proteinExistence type="predicted"/>
<evidence type="ECO:0000313" key="2">
    <source>
        <dbReference type="EMBL" id="GGE16373.1"/>
    </source>
</evidence>
<reference evidence="2" key="2">
    <citation type="submission" date="2020-09" db="EMBL/GenBank/DDBJ databases">
        <authorList>
            <person name="Sun Q."/>
            <person name="Zhou Y."/>
        </authorList>
    </citation>
    <scope>NUCLEOTIDE SEQUENCE</scope>
    <source>
        <strain evidence="2">CGMCC 1.15519</strain>
    </source>
</reference>